<comment type="caution">
    <text evidence="3">The sequence shown here is derived from an EMBL/GenBank/DDBJ whole genome shotgun (WGS) entry which is preliminary data.</text>
</comment>
<dbReference type="PANTHER" id="PTHR10672:SF3">
    <property type="entry name" value="PROTEIN HU-LI TAI SHAO"/>
    <property type="match status" value="1"/>
</dbReference>
<dbReference type="Proteomes" id="UP000635278">
    <property type="component" value="Unassembled WGS sequence"/>
</dbReference>
<reference evidence="3 4" key="1">
    <citation type="journal article" date="2020" name="Int. J. Syst. Evol. Microbiol.">
        <title>Novel acetic acid bacteria from cider fermentations: Acetobacter conturbans sp. nov. and Acetobacter fallax sp. nov.</title>
        <authorList>
            <person name="Sombolestani A.S."/>
            <person name="Cleenwerck I."/>
            <person name="Cnockaert M."/>
            <person name="Borremans W."/>
            <person name="Wieme A.D."/>
            <person name="De Vuyst L."/>
            <person name="Vandamme P."/>
        </authorList>
    </citation>
    <scope>NUCLEOTIDE SEQUENCE [LARGE SCALE GENOMIC DNA]</scope>
    <source>
        <strain evidence="3 4">LMG 30640</strain>
    </source>
</reference>
<evidence type="ECO:0000313" key="3">
    <source>
        <dbReference type="EMBL" id="NHN84852.1"/>
    </source>
</evidence>
<dbReference type="PANTHER" id="PTHR10672">
    <property type="entry name" value="ADDUCIN"/>
    <property type="match status" value="1"/>
</dbReference>
<feature type="domain" description="Class II aldolase/adducin N-terminal" evidence="2">
    <location>
        <begin position="48"/>
        <end position="229"/>
    </location>
</feature>
<keyword evidence="4" id="KW-1185">Reference proteome</keyword>
<dbReference type="Pfam" id="PF00596">
    <property type="entry name" value="Aldolase_II"/>
    <property type="match status" value="1"/>
</dbReference>
<proteinExistence type="inferred from homology"/>
<dbReference type="NCBIfam" id="NF005689">
    <property type="entry name" value="PRK07490.1"/>
    <property type="match status" value="1"/>
</dbReference>
<evidence type="ECO:0000256" key="1">
    <source>
        <dbReference type="ARBA" id="ARBA00037961"/>
    </source>
</evidence>
<protein>
    <recommendedName>
        <fullName evidence="2">Class II aldolase/adducin N-terminal domain-containing protein</fullName>
    </recommendedName>
</protein>
<accession>A0ABX0JPZ2</accession>
<dbReference type="InterPro" id="IPR051017">
    <property type="entry name" value="Aldolase-II_Adducin_sf"/>
</dbReference>
<comment type="similarity">
    <text evidence="1">Belongs to the aldolase class II family.</text>
</comment>
<dbReference type="EMBL" id="WOTB01000010">
    <property type="protein sequence ID" value="NHN84852.1"/>
    <property type="molecule type" value="Genomic_DNA"/>
</dbReference>
<sequence>MSDGKNYTETRKNCSLRIGNVTPTLCPGLRENAGEDRLSESCELSVRTDLAAAFRIAARLGFHEAVANHFSAAVSEDGSRFLINPKWRHFSRIRASDLVLVDVNEPGDAASRDLDPTAWAIHGQLHRIVPRARVAMHLHPVYATTIATLQNPEIIPIEQNTARYFRRVALDRLYGGMADSENEGARLAGLMGDKTRLMMGNHGVMVVAQTVGEAFDDMYTLERACQILVNAYSTGQPLSVLPDDVAEKTARDWEGITDFSIRHFEEMKLILDREEPDYRD</sequence>
<evidence type="ECO:0000313" key="4">
    <source>
        <dbReference type="Proteomes" id="UP000635278"/>
    </source>
</evidence>
<dbReference type="InterPro" id="IPR036409">
    <property type="entry name" value="Aldolase_II/adducin_N_sf"/>
</dbReference>
<gene>
    <name evidence="3" type="ORF">GOB93_09390</name>
</gene>
<dbReference type="Gene3D" id="3.40.225.10">
    <property type="entry name" value="Class II aldolase/adducin N-terminal domain"/>
    <property type="match status" value="1"/>
</dbReference>
<evidence type="ECO:0000259" key="2">
    <source>
        <dbReference type="SMART" id="SM01007"/>
    </source>
</evidence>
<dbReference type="InterPro" id="IPR001303">
    <property type="entry name" value="Aldolase_II/adducin_N"/>
</dbReference>
<dbReference type="SMART" id="SM01007">
    <property type="entry name" value="Aldolase_II"/>
    <property type="match status" value="1"/>
</dbReference>
<organism evidence="3 4">
    <name type="scientific">Acetobacter musti</name>
    <dbReference type="NCBI Taxonomy" id="864732"/>
    <lineage>
        <taxon>Bacteria</taxon>
        <taxon>Pseudomonadati</taxon>
        <taxon>Pseudomonadota</taxon>
        <taxon>Alphaproteobacteria</taxon>
        <taxon>Acetobacterales</taxon>
        <taxon>Acetobacteraceae</taxon>
        <taxon>Acetobacter</taxon>
    </lineage>
</organism>
<name>A0ABX0JPZ2_9PROT</name>
<dbReference type="SUPFAM" id="SSF53639">
    <property type="entry name" value="AraD/HMP-PK domain-like"/>
    <property type="match status" value="1"/>
</dbReference>